<dbReference type="RefSeq" id="XP_005786998.1">
    <property type="nucleotide sequence ID" value="XM_005786941.1"/>
</dbReference>
<dbReference type="AlphaFoldDB" id="A0A0D3KFN4"/>
<feature type="domain" description="WW" evidence="2">
    <location>
        <begin position="33"/>
        <end position="64"/>
    </location>
</feature>
<feature type="signal peptide" evidence="1">
    <location>
        <begin position="1"/>
        <end position="18"/>
    </location>
</feature>
<dbReference type="PROSITE" id="PS50020">
    <property type="entry name" value="WW_DOMAIN_2"/>
    <property type="match status" value="1"/>
</dbReference>
<sequence length="225" mass="24974">MLGTWLAASAFALQPAVWTRPASLRTRHRCQLIAQDNNWYPAASGETYYYNADTGEAQWQVPPSAYSSSLVWRVLPHAGIRYEYAGCTLAMPLWRSDMADPSPYVSRLQCVVHGVQGSHLNLSQTSAQRHAMDRLLDNKAAKHVPPPTLWRAHESAPWMVLRKARPLGDDIGFDGTHALQHGEQISLDIREPEAAVFTVTCEEAGAGASVPQEDGYMHGYGERDF</sequence>
<name>A0A0D3KFN4_EMIH1</name>
<dbReference type="InterPro" id="IPR036020">
    <property type="entry name" value="WW_dom_sf"/>
</dbReference>
<keyword evidence="1" id="KW-0732">Signal</keyword>
<proteinExistence type="predicted"/>
<dbReference type="EnsemblProtists" id="EOD34569">
    <property type="protein sequence ID" value="EOD34569"/>
    <property type="gene ID" value="EMIHUDRAFT_228554"/>
</dbReference>
<keyword evidence="4" id="KW-1185">Reference proteome</keyword>
<dbReference type="KEGG" id="ehx:EMIHUDRAFT_228554"/>
<dbReference type="GeneID" id="17279839"/>
<dbReference type="Proteomes" id="UP000013827">
    <property type="component" value="Unassembled WGS sequence"/>
</dbReference>
<dbReference type="HOGENOM" id="CLU_1177253_0_0_1"/>
<reference evidence="4" key="1">
    <citation type="journal article" date="2013" name="Nature">
        <title>Pan genome of the phytoplankton Emiliania underpins its global distribution.</title>
        <authorList>
            <person name="Read B.A."/>
            <person name="Kegel J."/>
            <person name="Klute M.J."/>
            <person name="Kuo A."/>
            <person name="Lefebvre S.C."/>
            <person name="Maumus F."/>
            <person name="Mayer C."/>
            <person name="Miller J."/>
            <person name="Monier A."/>
            <person name="Salamov A."/>
            <person name="Young J."/>
            <person name="Aguilar M."/>
            <person name="Claverie J.M."/>
            <person name="Frickenhaus S."/>
            <person name="Gonzalez K."/>
            <person name="Herman E.K."/>
            <person name="Lin Y.C."/>
            <person name="Napier J."/>
            <person name="Ogata H."/>
            <person name="Sarno A.F."/>
            <person name="Shmutz J."/>
            <person name="Schroeder D."/>
            <person name="de Vargas C."/>
            <person name="Verret F."/>
            <person name="von Dassow P."/>
            <person name="Valentin K."/>
            <person name="Van de Peer Y."/>
            <person name="Wheeler G."/>
            <person name="Dacks J.B."/>
            <person name="Delwiche C.F."/>
            <person name="Dyhrman S.T."/>
            <person name="Glockner G."/>
            <person name="John U."/>
            <person name="Richards T."/>
            <person name="Worden A.Z."/>
            <person name="Zhang X."/>
            <person name="Grigoriev I.V."/>
            <person name="Allen A.E."/>
            <person name="Bidle K."/>
            <person name="Borodovsky M."/>
            <person name="Bowler C."/>
            <person name="Brownlee C."/>
            <person name="Cock J.M."/>
            <person name="Elias M."/>
            <person name="Gladyshev V.N."/>
            <person name="Groth M."/>
            <person name="Guda C."/>
            <person name="Hadaegh A."/>
            <person name="Iglesias-Rodriguez M.D."/>
            <person name="Jenkins J."/>
            <person name="Jones B.M."/>
            <person name="Lawson T."/>
            <person name="Leese F."/>
            <person name="Lindquist E."/>
            <person name="Lobanov A."/>
            <person name="Lomsadze A."/>
            <person name="Malik S.B."/>
            <person name="Marsh M.E."/>
            <person name="Mackinder L."/>
            <person name="Mock T."/>
            <person name="Mueller-Roeber B."/>
            <person name="Pagarete A."/>
            <person name="Parker M."/>
            <person name="Probert I."/>
            <person name="Quesneville H."/>
            <person name="Raines C."/>
            <person name="Rensing S.A."/>
            <person name="Riano-Pachon D.M."/>
            <person name="Richier S."/>
            <person name="Rokitta S."/>
            <person name="Shiraiwa Y."/>
            <person name="Soanes D.M."/>
            <person name="van der Giezen M."/>
            <person name="Wahlund T.M."/>
            <person name="Williams B."/>
            <person name="Wilson W."/>
            <person name="Wolfe G."/>
            <person name="Wurch L.L."/>
        </authorList>
    </citation>
    <scope>NUCLEOTIDE SEQUENCE</scope>
</reference>
<evidence type="ECO:0000259" key="2">
    <source>
        <dbReference type="PROSITE" id="PS50020"/>
    </source>
</evidence>
<dbReference type="Gene3D" id="2.20.70.10">
    <property type="match status" value="1"/>
</dbReference>
<dbReference type="PaxDb" id="2903-EOD34569"/>
<organism evidence="3 4">
    <name type="scientific">Emiliania huxleyi (strain CCMP1516)</name>
    <dbReference type="NCBI Taxonomy" id="280463"/>
    <lineage>
        <taxon>Eukaryota</taxon>
        <taxon>Haptista</taxon>
        <taxon>Haptophyta</taxon>
        <taxon>Prymnesiophyceae</taxon>
        <taxon>Isochrysidales</taxon>
        <taxon>Noelaerhabdaceae</taxon>
        <taxon>Emiliania</taxon>
    </lineage>
</organism>
<dbReference type="InterPro" id="IPR001202">
    <property type="entry name" value="WW_dom"/>
</dbReference>
<reference evidence="3" key="2">
    <citation type="submission" date="2024-10" db="UniProtKB">
        <authorList>
            <consortium name="EnsemblProtists"/>
        </authorList>
    </citation>
    <scope>IDENTIFICATION</scope>
</reference>
<evidence type="ECO:0000313" key="4">
    <source>
        <dbReference type="Proteomes" id="UP000013827"/>
    </source>
</evidence>
<feature type="chain" id="PRO_5044216211" description="WW domain-containing protein" evidence="1">
    <location>
        <begin position="19"/>
        <end position="225"/>
    </location>
</feature>
<protein>
    <recommendedName>
        <fullName evidence="2">WW domain-containing protein</fullName>
    </recommendedName>
</protein>
<evidence type="ECO:0000313" key="3">
    <source>
        <dbReference type="EnsemblProtists" id="EOD34569"/>
    </source>
</evidence>
<accession>A0A0D3KFN4</accession>
<evidence type="ECO:0000256" key="1">
    <source>
        <dbReference type="SAM" id="SignalP"/>
    </source>
</evidence>
<dbReference type="SUPFAM" id="SSF51045">
    <property type="entry name" value="WW domain"/>
    <property type="match status" value="1"/>
</dbReference>